<gene>
    <name evidence="1" type="ORF">DN745_16605</name>
</gene>
<dbReference type="KEGG" id="bsed:DN745_16605"/>
<dbReference type="AlphaFoldDB" id="A0A2Z4FPN3"/>
<accession>A0A2Z4FPN3</accession>
<sequence length="138" mass="15563">MALEIRDYVARAKANPSTEYIQDLWQAVFLLKGWYFLPAESREGCERPSVMMVGGEPWLVAFTNIRQLKAFSRATGRAGANGEFYLLVIDPRQAMHQVIEIADHIEGVIFNPDSLATFRAPVHALLQYAEHFGVPLDI</sequence>
<evidence type="ECO:0000313" key="1">
    <source>
        <dbReference type="EMBL" id="AWV90852.1"/>
    </source>
</evidence>
<organism evidence="1 2">
    <name type="scientific">Bradymonas sediminis</name>
    <dbReference type="NCBI Taxonomy" id="1548548"/>
    <lineage>
        <taxon>Bacteria</taxon>
        <taxon>Deltaproteobacteria</taxon>
        <taxon>Bradymonadales</taxon>
        <taxon>Bradymonadaceae</taxon>
        <taxon>Bradymonas</taxon>
    </lineage>
</organism>
<proteinExistence type="predicted"/>
<protein>
    <submittedName>
        <fullName evidence="1">Uncharacterized protein</fullName>
    </submittedName>
</protein>
<dbReference type="OrthoDB" id="3635752at2"/>
<name>A0A2Z4FPN3_9DELT</name>
<reference evidence="1 2" key="1">
    <citation type="submission" date="2018-06" db="EMBL/GenBank/DDBJ databases">
        <title>Lujinxingia sediminis gen. nov. sp. nov., a new facultative anaerobic member of the class Deltaproteobacteria, and proposal of Lujinxingaceae fam. nov.</title>
        <authorList>
            <person name="Guo L.-Y."/>
            <person name="Li C.-M."/>
            <person name="Wang S."/>
            <person name="Du Z.-J."/>
        </authorList>
    </citation>
    <scope>NUCLEOTIDE SEQUENCE [LARGE SCALE GENOMIC DNA]</scope>
    <source>
        <strain evidence="1 2">FA350</strain>
    </source>
</reference>
<dbReference type="Proteomes" id="UP000249799">
    <property type="component" value="Chromosome"/>
</dbReference>
<keyword evidence="2" id="KW-1185">Reference proteome</keyword>
<evidence type="ECO:0000313" key="2">
    <source>
        <dbReference type="Proteomes" id="UP000249799"/>
    </source>
</evidence>
<dbReference type="RefSeq" id="WP_111336562.1">
    <property type="nucleotide sequence ID" value="NZ_CP030032.1"/>
</dbReference>
<dbReference type="EMBL" id="CP030032">
    <property type="protein sequence ID" value="AWV90852.1"/>
    <property type="molecule type" value="Genomic_DNA"/>
</dbReference>